<keyword evidence="2" id="KW-1185">Reference proteome</keyword>
<protein>
    <submittedName>
        <fullName evidence="1">Uncharacterized protein</fullName>
    </submittedName>
</protein>
<sequence length="87" mass="10001">MISFKATIIIARTYSFQNDWSKVFFKKGNPDHEAFVGKPQRLPCSEVFFRSCIIRGLFCSKKNCFSNANPSIGITPDDNSKWIIYLD</sequence>
<evidence type="ECO:0000313" key="1">
    <source>
        <dbReference type="EMBL" id="GAA0185432.1"/>
    </source>
</evidence>
<proteinExistence type="predicted"/>
<dbReference type="Proteomes" id="UP001454036">
    <property type="component" value="Unassembled WGS sequence"/>
</dbReference>
<accession>A0AAV3RYP1</accession>
<gene>
    <name evidence="1" type="ORF">LIER_32720</name>
</gene>
<comment type="caution">
    <text evidence="1">The sequence shown here is derived from an EMBL/GenBank/DDBJ whole genome shotgun (WGS) entry which is preliminary data.</text>
</comment>
<reference evidence="1 2" key="1">
    <citation type="submission" date="2024-01" db="EMBL/GenBank/DDBJ databases">
        <title>The complete chloroplast genome sequence of Lithospermum erythrorhizon: insights into the phylogenetic relationship among Boraginaceae species and the maternal lineages of purple gromwells.</title>
        <authorList>
            <person name="Okada T."/>
            <person name="Watanabe K."/>
        </authorList>
    </citation>
    <scope>NUCLEOTIDE SEQUENCE [LARGE SCALE GENOMIC DNA]</scope>
</reference>
<evidence type="ECO:0000313" key="2">
    <source>
        <dbReference type="Proteomes" id="UP001454036"/>
    </source>
</evidence>
<organism evidence="1 2">
    <name type="scientific">Lithospermum erythrorhizon</name>
    <name type="common">Purple gromwell</name>
    <name type="synonym">Lithospermum officinale var. erythrorhizon</name>
    <dbReference type="NCBI Taxonomy" id="34254"/>
    <lineage>
        <taxon>Eukaryota</taxon>
        <taxon>Viridiplantae</taxon>
        <taxon>Streptophyta</taxon>
        <taxon>Embryophyta</taxon>
        <taxon>Tracheophyta</taxon>
        <taxon>Spermatophyta</taxon>
        <taxon>Magnoliopsida</taxon>
        <taxon>eudicotyledons</taxon>
        <taxon>Gunneridae</taxon>
        <taxon>Pentapetalae</taxon>
        <taxon>asterids</taxon>
        <taxon>lamiids</taxon>
        <taxon>Boraginales</taxon>
        <taxon>Boraginaceae</taxon>
        <taxon>Boraginoideae</taxon>
        <taxon>Lithospermeae</taxon>
        <taxon>Lithospermum</taxon>
    </lineage>
</organism>
<name>A0AAV3RYP1_LITER</name>
<dbReference type="AlphaFoldDB" id="A0AAV3RYP1"/>
<dbReference type="EMBL" id="BAABME010012700">
    <property type="protein sequence ID" value="GAA0185432.1"/>
    <property type="molecule type" value="Genomic_DNA"/>
</dbReference>